<keyword evidence="2" id="KW-1185">Reference proteome</keyword>
<dbReference type="EMBL" id="CP003789">
    <property type="protein sequence ID" value="AGA65129.1"/>
    <property type="molecule type" value="Genomic_DNA"/>
</dbReference>
<proteinExistence type="predicted"/>
<organism evidence="1 2">
    <name type="scientific">Liberibacter crescens (strain BT-1)</name>
    <dbReference type="NCBI Taxonomy" id="1215343"/>
    <lineage>
        <taxon>Bacteria</taxon>
        <taxon>Pseudomonadati</taxon>
        <taxon>Pseudomonadota</taxon>
        <taxon>Alphaproteobacteria</taxon>
        <taxon>Hyphomicrobiales</taxon>
        <taxon>Rhizobiaceae</taxon>
        <taxon>Liberibacter</taxon>
    </lineage>
</organism>
<dbReference type="RefSeq" id="WP_015273554.1">
    <property type="nucleotide sequence ID" value="NC_019907.1"/>
</dbReference>
<sequence>MINMFATARSKIFDRLRQDLCEFESDWCRSLYDPEKMLKMFLSDFERSLMRLVEEAGGDDDPICLMLSSYPDVVKSCFKNLEGTIFLLENLDIYYSIFKDLHKDLERFEKKFNGHPDDLKTALHIFLLSIGCSLESLIEKTGGEKIYIRKMFKNAASAVWRCFEDLKNNSNLE</sequence>
<dbReference type="SMR" id="L0EUA8"/>
<dbReference type="AlphaFoldDB" id="L0EUA8"/>
<dbReference type="HOGENOM" id="CLU_1545766_0_0_5"/>
<dbReference type="KEGG" id="lcc:B488_11370"/>
<evidence type="ECO:0000313" key="1">
    <source>
        <dbReference type="EMBL" id="AGA65129.1"/>
    </source>
</evidence>
<evidence type="ECO:0000313" key="2">
    <source>
        <dbReference type="Proteomes" id="UP000010799"/>
    </source>
</evidence>
<name>L0EUA8_LIBCB</name>
<dbReference type="Proteomes" id="UP000010799">
    <property type="component" value="Chromosome"/>
</dbReference>
<protein>
    <submittedName>
        <fullName evidence="1">Uncharacterized protein</fullName>
    </submittedName>
</protein>
<dbReference type="PATRIC" id="fig|1215343.11.peg.1171"/>
<accession>L0EUA8</accession>
<reference evidence="1 2" key="1">
    <citation type="journal article" date="2012" name="Stand. Genomic Sci.">
        <title>Complete genome sequence of Liberibacter crescens BT-1.</title>
        <authorList>
            <person name="Leonard M.T."/>
            <person name="Fagen J.R."/>
            <person name="Davis-Richardson A.G."/>
            <person name="Davis M.J."/>
            <person name="Triplett E.W."/>
        </authorList>
    </citation>
    <scope>NUCLEOTIDE SEQUENCE [LARGE SCALE GENOMIC DNA]</scope>
    <source>
        <strain evidence="1 2">BT-1</strain>
    </source>
</reference>
<gene>
    <name evidence="1" type="ordered locus">B488_11370</name>
</gene>